<dbReference type="HOGENOM" id="CLU_000116_1_0_1"/>
<dbReference type="InterPro" id="IPR053879">
    <property type="entry name" value="HYDIN_VesB_CFA65-like_Ig"/>
</dbReference>
<feature type="region of interest" description="Disordered" evidence="6">
    <location>
        <begin position="2259"/>
        <end position="2278"/>
    </location>
</feature>
<dbReference type="Pfam" id="PF22544">
    <property type="entry name" value="HYDIN_VesB_CFA65-like_Ig"/>
    <property type="match status" value="3"/>
</dbReference>
<organism evidence="9">
    <name type="scientific">Albugo laibachii Nc14</name>
    <dbReference type="NCBI Taxonomy" id="890382"/>
    <lineage>
        <taxon>Eukaryota</taxon>
        <taxon>Sar</taxon>
        <taxon>Stramenopiles</taxon>
        <taxon>Oomycota</taxon>
        <taxon>Peronosporomycetes</taxon>
        <taxon>Albuginales</taxon>
        <taxon>Albuginaceae</taxon>
        <taxon>Albugo</taxon>
    </lineage>
</organism>
<dbReference type="PANTHER" id="PTHR23053:SF0">
    <property type="entry name" value="HYDROCEPHALUS-INDUCING PROTEIN HOMOLOG"/>
    <property type="match status" value="1"/>
</dbReference>
<dbReference type="InterPro" id="IPR033305">
    <property type="entry name" value="Hydin-like"/>
</dbReference>
<feature type="compositionally biased region" description="Low complexity" evidence="6">
    <location>
        <begin position="930"/>
        <end position="944"/>
    </location>
</feature>
<evidence type="ECO:0000259" key="7">
    <source>
        <dbReference type="Pfam" id="PF21310"/>
    </source>
</evidence>
<feature type="region of interest" description="Disordered" evidence="6">
    <location>
        <begin position="3261"/>
        <end position="3283"/>
    </location>
</feature>
<evidence type="ECO:0000256" key="2">
    <source>
        <dbReference type="ARBA" id="ARBA00004496"/>
    </source>
</evidence>
<gene>
    <name evidence="9" type="primary">AlNc14C59G4368</name>
    <name evidence="9" type="ORF">ALNC14_050480</name>
</gene>
<dbReference type="InterPro" id="IPR013783">
    <property type="entry name" value="Ig-like_fold"/>
</dbReference>
<dbReference type="GO" id="GO:0005930">
    <property type="term" value="C:axoneme"/>
    <property type="evidence" value="ECO:0007669"/>
    <property type="project" value="TreeGrafter"/>
</dbReference>
<dbReference type="Pfam" id="PF21310">
    <property type="entry name" value="OCRL-like_ASH"/>
    <property type="match status" value="1"/>
</dbReference>
<feature type="domain" description="OCRL-1/2 ASH" evidence="7">
    <location>
        <begin position="1263"/>
        <end position="1330"/>
    </location>
</feature>
<sequence length="4791" mass="536060">MKEHFRSRPLKPSEVRSAFSNAKAEAERHAKIKILEFTSLTDSLKNATRPNISSVPIDKPVFQPTPAQVWIEEYTPFSTHQTKLSFRNADTCARRLRIEQMASPFFKVLPCSSNKHKNTLITGKVAAGMEICFILEFYPKEVTEYQTEVICCTEREKFAIPIFTKGKHAIIDIPDVIHFGDCPVKVPTTRVMTLHNIGLRSATFSFECTDCEAFRVSPHMCFLEPMGIGMQLELVFAPPKLACDNGELIISDDSGQTMVVQLIASVQNLAVYLSQSALDFPSTYITLTAKKIVRIHNESEYPLAFSWKAFRDVANEEQERGRILNELSLMEEEEQAEQQKIIDSEETEQISTAQSRNTFDLRKTTEAKYRNLRRAALEDGMHFVSDHFTIEPSVGCVWAQATLDTVVTFTSKIASSYSTVAYLDMAGQEERLMLRIRGKAIGPKVKVIDHETLDFGEVVINDCVTRSFTIQNQGEITAQYGMALSTEITDPNTQSKKVDATKITVSPISGTLELKGTSNIIVTFCSSEIGERSELVCCNLAGSDRMLSVRLKATIIPPIILADVEEIDFEIVSFSFQETRSIRVTNTSDISFQFLLSVAEEDNYRKKEFEVLPSSGSIENKGALNVQIRFTPFKIKRYDYHLVLKIHNVDEVLLSIPIKAKCLVPEISIEQPDLDYGECFLQHPHEKFLALCNTSDLDARFEIQKQEESTRGIARCTVDVFSGTILRKSTTRLRVSLYCQKLGKLRLPLSVQIIGSPLLPLAATLKARSIGPIVEITPQELKFGNITCLVEHVQEIKLENVSPISAPFTSHIKSPCSRFSIDQKQGVIPPNDVHIMKVIACSDDTVLLKDTLQIMITNGDTLTIPLSLRGTGSTIWSSSDLRLIDFGDQFSHKECEYTFTLENKGKRPQVLTWVNKLAIDAKSTGMVSARRTSTTLTSKNTNSRGENATRIRGRGTPSQVDVMKSETIPAFTIFPSSVELLPRTACVFMIKGLSTNTGLVTEQHICEARAGKEKINKIAFASEVRANFLDPFLEPSLPKIRFKYVHTSKSTIEVISPKEKPLRLTNVCKLPLTFSVRTQMPFSVDISDAVLQPAESLDCNVLCYPGFKDDFLSRLVASKISISYWEHPKRDVIDLEAEIHFPNLSFEAHLIDFGCIINETQKTQKIRIINASQVTARYDWVFIEDDELDNPTAARKAPISARKAFNVVPASGALQPDESELAEFTFFGHANSKLKCKVACQVQGGPSCQIQLHGEASTLAYKLDKHHLDFGSVRYNKTEERDVTIVNTGKVSLPFSCVLSDQRSSDSVIDIVPVSGKIEAGEKQRILVRVCPGVPECFEEVIWIELAYFEPIDIKLTGYGIFSTWSCTLPRDPDLSYTFGEKVLAWSELRRVALINLSRIPFSKLKSEHPVTHLASLESISSATEELESRRGSTHTSSGIRESEQMLVTSKNHGKMLSAPDEYDIDFEASRILFSEYLRNKNQIGSRLCPNKSKQETLSPVSVHDTVDERVLQTKKKRVQIVKTPESQRTNNNAMDAISHPKIESRPLPFVLSQFFLDFGNVIHGMHKAKKFKLTNIGGMPASLQLDKNLVAAKGFCIEPDRLLRIPEKHSIEITVTFQARKSFTHGERQVSLPLFTKHGPTTLITIRAIVAIPKIITSRELLDFGKVMIGNGRTDYLQLHNVSSVPAEWILKRAVGGTKEDNVFRFSPSTGNLPPFTKANIQIDYEPSSGRQSQLKLTLQVTANSKAKTIILRGQGSELQISFSPSIVELGPILPCIKTATAVADIQNDSEYPVEVISLDFDQEYFKDEELLRSIHAFDPNSALTGGGITNRLRLPPREPGKSMKQYLLELNLLPAPVLPRTDENNKESGVDAGAPSPTLEGTTYSKDYTSGARNLSAIDYIIVGSPQSGKSTQASLLAKKENLNVWTIDEAIDMIRSTNIAGAMDLKRKLQQVNILSASASDVTENQSSDADINSQDVDLTPVAALSQVICWRLCQPDMHNGSVLDGIQRCYHATFAQILEALQGSVISSRVILLNFDERAYGDFILKLDDTSQSSGSNIDTKDSPIDTSTAEILVNTEESSINPVSHGNDYPSVSREAMQCDTQEAPDMQTWSKYMKSYGEIKVSLQKFLAREFRESSDQIEVMLTQQVPIEVAPPHGTTKNSTAASREIIPTSNNFLLEVEFTESRPPLVLLNLIITAMETYIKEIEAVHLKIPAPTAYHLVHRPTVRPSRRPMQDFLLEAPLLPSAQDFLATKSDSSEEEFNEKSRQPPRHKSVTRWLIPSKSSVKIQIVFSAKQPGFFEATLGFEILGSQREFGLFCRGSTIVPSINCDPRNVFMNRVKKHPKKAHVSKKFVSSENRFRFGPLVLPISESRPSTEIGWQHLLDATKSQSCARRQQNVELLRISNATAFVAELTLGMESITNVFSVFPTYLKLNEGETTEVLLCANPTTDGVFDDHLVCGVKDNPEPAVFDVSCLGCVPILSLRHYATDSSDDDARCLKDTQESTSKNSIVVDFDRVLLKRPDTKRLLIENKCAVSIHWRLDKSQLSSDFDVSSVEGLIRAGQTFTLSITFSALNEGIHKHTFNIWYTDKLSKFEERNKPQLLTLIASAEAYAIDVCVFENEESKTPSNGTLDFGLVRIGDIACQNLQLRNRGKFDIKFSIKALTKRAGKLFTIDPVEDVVIPGTSKKIAVQFHSDEEITLQNCKEISCTIIEMFTKEPCHQFSLISNAKAVCSRYRIQPMRGINFGHHRYNESPITEILEIKNDGDFMFTFRILPISSSSSKSSDLKIVSDLASREQSPSDLAMGQFLISPDCGTIDPGITKSIKIIFQPKECRIYQEFFNIEISGCGGSSHSKETESKTIKPTQYEVTAESCYPQIVTNDFNSIFEEQIVVATLGKSSVDSTPRVINQSVYPKSSIYSEQDNTFYFGAVLASPKSSGHTERFKITNPTKVNAQVRFEIEDMENIAGTASSTSGELTIEKSFTVQPSVWDIPPQEYRFINVHFKPDIIMSYQAKLIAQVMDSRDQNSDLTFELRGEGTLPCITVAEPSLRDSADSRLILTFGRVQLLKVKRRSLVLRNDGILTANISLSIPENRDFYLERDDTSAAIAPGDSEEFIIIFQPIGIHVQEISTDILIQVQGNPYDDTMVKLLGTSFLDDVILEDLENDCDTELHFDDVILGYLKDDTALYVNESRDSTKVFSIRNQIADVIRFQWPSLENFSFSPRTGHLAPGTSANITATFSPHFEQFESMITGSGLPGKRIKTGSSELSGKSTKPTSDMLPPIPSLLKSINLKVQNLTIQLEAKAIKYNETTTNEESRVGNWDDQATIVGFKGQAYQGGAPSGVIQLLEPEFESVRDAKSIPIEMFAVADLLRFECSESKLIFQPTYMLQSCTHDIRIENQSETRLSFVWHWIRRTHGDSNVYAGAASEEYVNSGFLPFGADCAMQEECPFEIYPNNGVIQPKMSETFTIRFSPVEVNDFAYLLVFQSTTELRLLPLDSGSKTTFENQQARFEVDVTGHSLRPVCHFDLELSDYAQRRSTKPSGSQDDRGLLNSSSRVIEIESLGVRVRNTRHFHVINTTNVAYDFTWVPEGILNSCFRFITPKGQLLPGKRFEMIVEFTPHHLEPQESFWRFEIPHFQLSQKFLVSGFTNEPKLMFDRGSVNFNMSLIGKKSLQTVYIINQEQIPFDFVFDKNSIDSGCEMSSLGIYPLSGTIPPNGKAQVDVQFMPKEEKSYNFNLICIIRRKPARLSLNIKGEGFDIHESLLVYKVSSEAEKRIDSSDENVSHEGIKITPKTLHVIDFGTVQLNAEAVETIEIQNKGKYDFKFQWYSYPPSDLKSPDKGFRSSKASKHKMQFMSPASPRHNKAQQMNSSSLSAHFISLTPTEGTVKPNDKATCRIHFHSPKQTYVNGVRIGCSIGSLHNYIFLLTGTAIPPLVRFSITSYDFGACFISEPGCNSTSEVKEIVINNLDDQSLQVDCIYEKQPHLRIDCGASNVIHPHESLTVKLMFLPRQEILYSDEVPFIINGTSTVNVLVRGEGVIARVELVKTSMKTVSFGSLQVGQCVFRTVRLINRCKRRVSFFLHDSPQDGDTASSLETSQITLVPQNDITLRPKETVDIVCRFTPTRRTPPFRNHVAVNLGGIIQSLFSLKGSCMGIDVRLDPDTIIFGTVCLGSYLNRMFVMKNLGDVVAKFKWDLSQLPPHFKMSTVQGSITPNQHVTIDILFKPLDVSSDIRVDRLLGIIEGSDPVHLNLVGQCVMQDATSIMELNFESHAREEATRTATIENKTKESWNLIPVMQGEQWSCQENVIVPAGGKGTLSIVYYPMSMTEPIGFCSEKKDLDVDVKLEKQHEGSVFVAVPNGTALLYKLYGRALAPMRTENMQFTIPAKKSLHISLLVKNWLKRQPQTFRVEIMQGPQPPGVLMEYPSSMVLPACGTKTFNMKFYSYTERTENFEIWFTNPKSREYLFYEVKVVVSSAAEMEAVNLSAPLRQVVKRQIIIENPFYENPSTKSKARISYANPKQWWKCTAPQIVRVVQVSDISEQPEGTFEVEYRPFVHSAQPKEAILTLSFVELGDYTYKLTLSTLPPSTESILRFQAPLGRSHVQLFNFSTFNEGRGELKCRIEDTNAFNVPNIRKIEGATSWEGRTASLQVTFEPEEIGEVKGSLVLSSENIGEYKCTLLGSATAPQPQGPLVLVEGTLDIEFRNVFSKAQDFELQIDNANFQLSAKTLTIPVKSSKTITIRSTRSSGSDQELHSLVGKLSIFLCSNKQIPPWIYYIESAANTG</sequence>
<evidence type="ECO:0000256" key="1">
    <source>
        <dbReference type="ARBA" id="ARBA00004138"/>
    </source>
</evidence>
<evidence type="ECO:0000313" key="9">
    <source>
        <dbReference type="EMBL" id="CCA18905.1"/>
    </source>
</evidence>
<evidence type="ECO:0000256" key="3">
    <source>
        <dbReference type="ARBA" id="ARBA00022490"/>
    </source>
</evidence>
<evidence type="ECO:0000256" key="4">
    <source>
        <dbReference type="ARBA" id="ARBA00023069"/>
    </source>
</evidence>
<feature type="compositionally biased region" description="Basic and acidic residues" evidence="6">
    <location>
        <begin position="1862"/>
        <end position="1871"/>
    </location>
</feature>
<feature type="region of interest" description="Disordered" evidence="6">
    <location>
        <begin position="930"/>
        <end position="957"/>
    </location>
</feature>
<feature type="domain" description="HYDIN/VesB/CFA65-like Ig-like" evidence="8">
    <location>
        <begin position="2636"/>
        <end position="2702"/>
    </location>
</feature>
<keyword evidence="5" id="KW-0966">Cell projection</keyword>
<dbReference type="EMBL" id="FR824104">
    <property type="protein sequence ID" value="CCA18905.1"/>
    <property type="molecule type" value="Genomic_DNA"/>
</dbReference>
<dbReference type="GO" id="GO:1904158">
    <property type="term" value="P:axonemal central apparatus assembly"/>
    <property type="evidence" value="ECO:0007669"/>
    <property type="project" value="TreeGrafter"/>
</dbReference>
<proteinExistence type="predicted"/>
<feature type="domain" description="HYDIN/VesB/CFA65-like Ig-like" evidence="8">
    <location>
        <begin position="1654"/>
        <end position="1755"/>
    </location>
</feature>
<dbReference type="PANTHER" id="PTHR23053">
    <property type="entry name" value="DLEC1 DELETED IN LUNG AND ESOPHAGEAL CANCER 1"/>
    <property type="match status" value="1"/>
</dbReference>
<reference evidence="9" key="2">
    <citation type="submission" date="2011-02" db="EMBL/GenBank/DDBJ databases">
        <authorList>
            <person name="MacLean D."/>
        </authorList>
    </citation>
    <scope>NUCLEOTIDE SEQUENCE</scope>
</reference>
<feature type="compositionally biased region" description="Polar residues" evidence="6">
    <location>
        <begin position="3269"/>
        <end position="3282"/>
    </location>
</feature>
<accession>F0WCI8</accession>
<keyword evidence="3" id="KW-0963">Cytoplasm</keyword>
<evidence type="ECO:0000256" key="6">
    <source>
        <dbReference type="SAM" id="MobiDB-lite"/>
    </source>
</evidence>
<feature type="region of interest" description="Disordered" evidence="6">
    <location>
        <begin position="1862"/>
        <end position="1887"/>
    </location>
</feature>
<dbReference type="InterPro" id="IPR027417">
    <property type="entry name" value="P-loop_NTPase"/>
</dbReference>
<keyword evidence="4" id="KW-0969">Cilium</keyword>
<comment type="subcellular location">
    <subcellularLocation>
        <location evidence="1">Cell projection</location>
        <location evidence="1">Cilium</location>
    </subcellularLocation>
    <subcellularLocation>
        <location evidence="2">Cytoplasm</location>
    </subcellularLocation>
</comment>
<feature type="domain" description="HYDIN/VesB/CFA65-like Ig-like" evidence="8">
    <location>
        <begin position="169"/>
        <end position="257"/>
    </location>
</feature>
<evidence type="ECO:0000256" key="5">
    <source>
        <dbReference type="ARBA" id="ARBA00023273"/>
    </source>
</evidence>
<reference evidence="9" key="1">
    <citation type="journal article" date="2011" name="PLoS Biol.">
        <title>Gene gain and loss during evolution of obligate parasitism in the white rust pathogen of Arabidopsis thaliana.</title>
        <authorList>
            <person name="Kemen E."/>
            <person name="Gardiner A."/>
            <person name="Schultz-Larsen T."/>
            <person name="Kemen A.C."/>
            <person name="Balmuth A.L."/>
            <person name="Robert-Seilaniantz A."/>
            <person name="Bailey K."/>
            <person name="Holub E."/>
            <person name="Studholme D.J."/>
            <person name="Maclean D."/>
            <person name="Jones J.D."/>
        </authorList>
    </citation>
    <scope>NUCLEOTIDE SEQUENCE</scope>
</reference>
<protein>
    <submittedName>
        <fullName evidence="9">PREDICTED: similar to hydrocephalus inducing putati</fullName>
    </submittedName>
</protein>
<dbReference type="Gene3D" id="3.40.50.300">
    <property type="entry name" value="P-loop containing nucleotide triphosphate hydrolases"/>
    <property type="match status" value="1"/>
</dbReference>
<dbReference type="InterPro" id="IPR048869">
    <property type="entry name" value="OCRL-1_2_ASH"/>
</dbReference>
<evidence type="ECO:0000259" key="8">
    <source>
        <dbReference type="Pfam" id="PF22544"/>
    </source>
</evidence>
<dbReference type="Gene3D" id="2.60.40.10">
    <property type="entry name" value="Immunoglobulins"/>
    <property type="match status" value="24"/>
</dbReference>
<dbReference type="GO" id="GO:0003341">
    <property type="term" value="P:cilium movement"/>
    <property type="evidence" value="ECO:0007669"/>
    <property type="project" value="TreeGrafter"/>
</dbReference>
<name>F0WCI8_9STRA</name>